<dbReference type="InterPro" id="IPR036410">
    <property type="entry name" value="HSP_DnaJ_Cys-rich_dom_sf"/>
</dbReference>
<evidence type="ECO:0000313" key="15">
    <source>
        <dbReference type="Proteomes" id="UP001151518"/>
    </source>
</evidence>
<dbReference type="InterPro" id="IPR008971">
    <property type="entry name" value="HSP40/DnaJ_pept-bd"/>
</dbReference>
<evidence type="ECO:0000256" key="8">
    <source>
        <dbReference type="ARBA" id="ARBA00023186"/>
    </source>
</evidence>
<keyword evidence="8" id="KW-0143">Chaperone</keyword>
<feature type="domain" description="J" evidence="12">
    <location>
        <begin position="76"/>
        <end position="140"/>
    </location>
</feature>
<evidence type="ECO:0000256" key="7">
    <source>
        <dbReference type="ARBA" id="ARBA00023016"/>
    </source>
</evidence>
<dbReference type="Pfam" id="PF01556">
    <property type="entry name" value="DnaJ_C"/>
    <property type="match status" value="1"/>
</dbReference>
<name>A0A9W8G3X2_9FUNG</name>
<dbReference type="FunFam" id="2.60.260.20:FF:000005">
    <property type="entry name" value="Chaperone protein dnaJ 1, mitochondrial"/>
    <property type="match status" value="1"/>
</dbReference>
<keyword evidence="1" id="KW-0963">Cytoplasm</keyword>
<dbReference type="HAMAP" id="MF_01152">
    <property type="entry name" value="DnaJ"/>
    <property type="match status" value="1"/>
</dbReference>
<evidence type="ECO:0000259" key="12">
    <source>
        <dbReference type="PROSITE" id="PS50076"/>
    </source>
</evidence>
<dbReference type="FunFam" id="2.10.230.10:FF:000002">
    <property type="entry name" value="Molecular chaperone DnaJ"/>
    <property type="match status" value="1"/>
</dbReference>
<evidence type="ECO:0000256" key="5">
    <source>
        <dbReference type="ARBA" id="ARBA00022771"/>
    </source>
</evidence>
<dbReference type="InterPro" id="IPR002939">
    <property type="entry name" value="DnaJ_C"/>
</dbReference>
<evidence type="ECO:0000256" key="9">
    <source>
        <dbReference type="ARBA" id="ARBA00072890"/>
    </source>
</evidence>
<dbReference type="GO" id="GO:0005524">
    <property type="term" value="F:ATP binding"/>
    <property type="evidence" value="ECO:0007669"/>
    <property type="project" value="InterPro"/>
</dbReference>
<feature type="zinc finger region" description="CR-type" evidence="10">
    <location>
        <begin position="213"/>
        <end position="293"/>
    </location>
</feature>
<dbReference type="GO" id="GO:0005737">
    <property type="term" value="C:cytoplasm"/>
    <property type="evidence" value="ECO:0007669"/>
    <property type="project" value="TreeGrafter"/>
</dbReference>
<dbReference type="CDD" id="cd06257">
    <property type="entry name" value="DnaJ"/>
    <property type="match status" value="1"/>
</dbReference>
<keyword evidence="5 10" id="KW-0863">Zinc-finger</keyword>
<evidence type="ECO:0000256" key="1">
    <source>
        <dbReference type="ARBA" id="ARBA00022490"/>
    </source>
</evidence>
<accession>A0A9W8G3X2</accession>
<evidence type="ECO:0000256" key="4">
    <source>
        <dbReference type="ARBA" id="ARBA00022737"/>
    </source>
</evidence>
<dbReference type="PROSITE" id="PS00636">
    <property type="entry name" value="DNAJ_1"/>
    <property type="match status" value="1"/>
</dbReference>
<evidence type="ECO:0000256" key="6">
    <source>
        <dbReference type="ARBA" id="ARBA00022833"/>
    </source>
</evidence>
<feature type="compositionally biased region" description="Basic and acidic residues" evidence="11">
    <location>
        <begin position="470"/>
        <end position="485"/>
    </location>
</feature>
<dbReference type="SUPFAM" id="SSF46565">
    <property type="entry name" value="Chaperone J-domain"/>
    <property type="match status" value="1"/>
</dbReference>
<dbReference type="Pfam" id="PF00684">
    <property type="entry name" value="DnaJ_CXXCXGXG"/>
    <property type="match status" value="1"/>
</dbReference>
<dbReference type="Gene3D" id="1.10.287.110">
    <property type="entry name" value="DnaJ domain"/>
    <property type="match status" value="1"/>
</dbReference>
<dbReference type="SUPFAM" id="SSF57938">
    <property type="entry name" value="DnaJ/Hsp40 cysteine-rich domain"/>
    <property type="match status" value="1"/>
</dbReference>
<dbReference type="InterPro" id="IPR036869">
    <property type="entry name" value="J_dom_sf"/>
</dbReference>
<comment type="caution">
    <text evidence="14">The sequence shown here is derived from an EMBL/GenBank/DDBJ whole genome shotgun (WGS) entry which is preliminary data.</text>
</comment>
<dbReference type="PROSITE" id="PS50076">
    <property type="entry name" value="DNAJ_2"/>
    <property type="match status" value="1"/>
</dbReference>
<dbReference type="PANTHER" id="PTHR43096">
    <property type="entry name" value="DNAJ HOMOLOG 1, MITOCHONDRIAL-RELATED"/>
    <property type="match status" value="1"/>
</dbReference>
<dbReference type="EMBL" id="JANBTW010000081">
    <property type="protein sequence ID" value="KAJ2672523.1"/>
    <property type="molecule type" value="Genomic_DNA"/>
</dbReference>
<keyword evidence="7" id="KW-0346">Stress response</keyword>
<evidence type="ECO:0000259" key="13">
    <source>
        <dbReference type="PROSITE" id="PS51188"/>
    </source>
</evidence>
<evidence type="ECO:0000256" key="11">
    <source>
        <dbReference type="SAM" id="MobiDB-lite"/>
    </source>
</evidence>
<feature type="region of interest" description="Disordered" evidence="11">
    <location>
        <begin position="30"/>
        <end position="54"/>
    </location>
</feature>
<dbReference type="Gene3D" id="2.10.230.10">
    <property type="entry name" value="Heat shock protein DnaJ, cysteine-rich domain"/>
    <property type="match status" value="1"/>
</dbReference>
<feature type="region of interest" description="Disordered" evidence="11">
    <location>
        <begin position="430"/>
        <end position="485"/>
    </location>
</feature>
<dbReference type="CDD" id="cd10719">
    <property type="entry name" value="DnaJ_zf"/>
    <property type="match status" value="1"/>
</dbReference>
<dbReference type="InterPro" id="IPR001623">
    <property type="entry name" value="DnaJ_domain"/>
</dbReference>
<feature type="compositionally biased region" description="Polar residues" evidence="11">
    <location>
        <begin position="30"/>
        <end position="49"/>
    </location>
</feature>
<dbReference type="SMART" id="SM00271">
    <property type="entry name" value="DnaJ"/>
    <property type="match status" value="1"/>
</dbReference>
<dbReference type="PANTHER" id="PTHR43096:SF52">
    <property type="entry name" value="DNAJ HOMOLOG 1, MITOCHONDRIAL-RELATED"/>
    <property type="match status" value="1"/>
</dbReference>
<feature type="domain" description="CR-type" evidence="13">
    <location>
        <begin position="213"/>
        <end position="293"/>
    </location>
</feature>
<dbReference type="AlphaFoldDB" id="A0A9W8G3X2"/>
<dbReference type="Proteomes" id="UP001151518">
    <property type="component" value="Unassembled WGS sequence"/>
</dbReference>
<dbReference type="GO" id="GO:0009408">
    <property type="term" value="P:response to heat"/>
    <property type="evidence" value="ECO:0007669"/>
    <property type="project" value="InterPro"/>
</dbReference>
<dbReference type="NCBIfam" id="NF008035">
    <property type="entry name" value="PRK10767.1"/>
    <property type="match status" value="1"/>
</dbReference>
<dbReference type="GO" id="GO:0031072">
    <property type="term" value="F:heat shock protein binding"/>
    <property type="evidence" value="ECO:0007669"/>
    <property type="project" value="InterPro"/>
</dbReference>
<dbReference type="InterPro" id="IPR012724">
    <property type="entry name" value="DnaJ"/>
</dbReference>
<gene>
    <name evidence="14" type="primary">MDJ1</name>
    <name evidence="14" type="ORF">GGI25_005078</name>
</gene>
<reference evidence="14" key="1">
    <citation type="submission" date="2022-07" db="EMBL/GenBank/DDBJ databases">
        <title>Phylogenomic reconstructions and comparative analyses of Kickxellomycotina fungi.</title>
        <authorList>
            <person name="Reynolds N.K."/>
            <person name="Stajich J.E."/>
            <person name="Barry K."/>
            <person name="Grigoriev I.V."/>
            <person name="Crous P."/>
            <person name="Smith M.E."/>
        </authorList>
    </citation>
    <scope>NUCLEOTIDE SEQUENCE</scope>
    <source>
        <strain evidence="14">NRRL 3115</strain>
    </source>
</reference>
<dbReference type="Pfam" id="PF00226">
    <property type="entry name" value="DnaJ"/>
    <property type="match status" value="1"/>
</dbReference>
<proteinExistence type="inferred from homology"/>
<evidence type="ECO:0000256" key="3">
    <source>
        <dbReference type="ARBA" id="ARBA00022723"/>
    </source>
</evidence>
<evidence type="ECO:0000313" key="14">
    <source>
        <dbReference type="EMBL" id="KAJ2672523.1"/>
    </source>
</evidence>
<dbReference type="FunFam" id="1.10.287.110:FF:000031">
    <property type="entry name" value="Molecular chaperone DnaJ"/>
    <property type="match status" value="1"/>
</dbReference>
<dbReference type="PRINTS" id="PR00625">
    <property type="entry name" value="JDOMAIN"/>
</dbReference>
<dbReference type="PROSITE" id="PS51188">
    <property type="entry name" value="ZF_CR"/>
    <property type="match status" value="1"/>
</dbReference>
<dbReference type="GO" id="GO:0051082">
    <property type="term" value="F:unfolded protein binding"/>
    <property type="evidence" value="ECO:0007669"/>
    <property type="project" value="InterPro"/>
</dbReference>
<dbReference type="GO" id="GO:0008270">
    <property type="term" value="F:zinc ion binding"/>
    <property type="evidence" value="ECO:0007669"/>
    <property type="project" value="UniProtKB-KW"/>
</dbReference>
<dbReference type="InterPro" id="IPR001305">
    <property type="entry name" value="HSP_DnaJ_Cys-rich_dom"/>
</dbReference>
<protein>
    <recommendedName>
        <fullName evidence="9">DnaJ homolog 1, mitochondrial</fullName>
    </recommendedName>
</protein>
<keyword evidence="6 10" id="KW-0862">Zinc</keyword>
<keyword evidence="4" id="KW-0677">Repeat</keyword>
<dbReference type="GO" id="GO:0006260">
    <property type="term" value="P:DNA replication"/>
    <property type="evidence" value="ECO:0007669"/>
    <property type="project" value="UniProtKB-KW"/>
</dbReference>
<evidence type="ECO:0000256" key="2">
    <source>
        <dbReference type="ARBA" id="ARBA00022705"/>
    </source>
</evidence>
<organism evidence="14 15">
    <name type="scientific">Coemansia spiralis</name>
    <dbReference type="NCBI Taxonomy" id="417178"/>
    <lineage>
        <taxon>Eukaryota</taxon>
        <taxon>Fungi</taxon>
        <taxon>Fungi incertae sedis</taxon>
        <taxon>Zoopagomycota</taxon>
        <taxon>Kickxellomycotina</taxon>
        <taxon>Kickxellomycetes</taxon>
        <taxon>Kickxellales</taxon>
        <taxon>Kickxellaceae</taxon>
        <taxon>Coemansia</taxon>
    </lineage>
</organism>
<dbReference type="CDD" id="cd10747">
    <property type="entry name" value="DnaJ_C"/>
    <property type="match status" value="1"/>
</dbReference>
<evidence type="ECO:0000256" key="10">
    <source>
        <dbReference type="PROSITE-ProRule" id="PRU00546"/>
    </source>
</evidence>
<dbReference type="InterPro" id="IPR018253">
    <property type="entry name" value="DnaJ_domain_CS"/>
</dbReference>
<dbReference type="OrthoDB" id="10256793at2759"/>
<dbReference type="Gene3D" id="2.60.260.20">
    <property type="entry name" value="Urease metallochaperone UreE, N-terminal domain"/>
    <property type="match status" value="2"/>
</dbReference>
<dbReference type="SUPFAM" id="SSF49493">
    <property type="entry name" value="HSP40/DnaJ peptide-binding domain"/>
    <property type="match status" value="2"/>
</dbReference>
<dbReference type="GO" id="GO:0042026">
    <property type="term" value="P:protein refolding"/>
    <property type="evidence" value="ECO:0007669"/>
    <property type="project" value="TreeGrafter"/>
</dbReference>
<keyword evidence="2" id="KW-0235">DNA replication</keyword>
<keyword evidence="3 10" id="KW-0479">Metal-binding</keyword>
<sequence>MLASRITSCGGTSARLLLAATRSAHQSLAGTSANGSAFTNKATTSNSNKRAGRSPFANGVFGHSFHTSGPQRAPEDYYDVLGVKRDASQSEIKKAYYQLAKKYHPDANKSSDAKDKFIKIQEAYDTLSDETKRQSYDQFGTAEPTGGMGGDGMGGAGFGGFNNMEDILSQMFGGGFANMGGRARGPGRSGGFTSEGEDIDASVTVPFMDAVRGTRTQITITPIIKCKPCDGFGAKKGAKRQKCKVCNGSGQATFAMGGFHVRQPCPACGGEGSTISREDMCTSCDGKGRVRERKTVSVDIPPGCDNGMRIRLQGMGDVPIDGDGPAGDLYVRIRVIPSKTFRRKGADVYYDVDMPFTTAILGGSIKVPTVDGDVEVKIRSGTQPGDELRLRGKGIPKLNSGARGDQYLSLRIKLPTKLSDKQRELIEQFEADVQGKPTRPEPSAGGETNSSSASKDEPEETGKGKGFFSRLKEDIESRRKKHDDK</sequence>
<dbReference type="NCBIfam" id="TIGR02349">
    <property type="entry name" value="DnaJ_bact"/>
    <property type="match status" value="1"/>
</dbReference>
<feature type="compositionally biased region" description="Basic and acidic residues" evidence="11">
    <location>
        <begin position="454"/>
        <end position="463"/>
    </location>
</feature>